<organism evidence="6 7">
    <name type="scientific">Citrullus colocynthis</name>
    <name type="common">colocynth</name>
    <dbReference type="NCBI Taxonomy" id="252529"/>
    <lineage>
        <taxon>Eukaryota</taxon>
        <taxon>Viridiplantae</taxon>
        <taxon>Streptophyta</taxon>
        <taxon>Embryophyta</taxon>
        <taxon>Tracheophyta</taxon>
        <taxon>Spermatophyta</taxon>
        <taxon>Magnoliopsida</taxon>
        <taxon>eudicotyledons</taxon>
        <taxon>Gunneridae</taxon>
        <taxon>Pentapetalae</taxon>
        <taxon>rosids</taxon>
        <taxon>fabids</taxon>
        <taxon>Cucurbitales</taxon>
        <taxon>Cucurbitaceae</taxon>
        <taxon>Benincaseae</taxon>
        <taxon>Citrullus</taxon>
    </lineage>
</organism>
<dbReference type="Proteomes" id="UP001642487">
    <property type="component" value="Chromosome 11"/>
</dbReference>
<protein>
    <recommendedName>
        <fullName evidence="2">separase</fullName>
        <ecNumber evidence="2">3.4.22.49</ecNumber>
    </recommendedName>
</protein>
<dbReference type="EMBL" id="OZ021745">
    <property type="protein sequence ID" value="CAK9313184.1"/>
    <property type="molecule type" value="Genomic_DNA"/>
</dbReference>
<evidence type="ECO:0000313" key="6">
    <source>
        <dbReference type="EMBL" id="CAK9313184.1"/>
    </source>
</evidence>
<evidence type="ECO:0000313" key="7">
    <source>
        <dbReference type="Proteomes" id="UP001642487"/>
    </source>
</evidence>
<dbReference type="InterPro" id="IPR056932">
    <property type="entry name" value="TPR_ESP1_2nd"/>
</dbReference>
<keyword evidence="4" id="KW-0159">Chromosome partition</keyword>
<dbReference type="Pfam" id="PF25110">
    <property type="entry name" value="TPR_ESP1"/>
    <property type="match status" value="1"/>
</dbReference>
<dbReference type="SUPFAM" id="SSF48371">
    <property type="entry name" value="ARM repeat"/>
    <property type="match status" value="1"/>
</dbReference>
<name>A0ABP0XYF4_9ROSI</name>
<reference evidence="6 7" key="1">
    <citation type="submission" date="2024-03" db="EMBL/GenBank/DDBJ databases">
        <authorList>
            <person name="Gkanogiannis A."/>
            <person name="Becerra Lopez-Lavalle L."/>
        </authorList>
    </citation>
    <scope>NUCLEOTIDE SEQUENCE [LARGE SCALE GENOMIC DNA]</scope>
</reference>
<dbReference type="PANTHER" id="PTHR12792">
    <property type="entry name" value="EXTRA SPINDLE POLES 1-RELATED"/>
    <property type="match status" value="1"/>
</dbReference>
<dbReference type="PANTHER" id="PTHR12792:SF0">
    <property type="entry name" value="SEPARIN"/>
    <property type="match status" value="1"/>
</dbReference>
<evidence type="ECO:0000256" key="2">
    <source>
        <dbReference type="ARBA" id="ARBA00012489"/>
    </source>
</evidence>
<proteinExistence type="predicted"/>
<sequence length="2174" mass="245402">MAYPTESALISALETADSKGIFSLVSDFLQPFSEIKKPKKCKKSAKPSDDSSVIRSLAKEFLSFLNRALSLLPKRLSDPSKLGNDLDFALELFEIYKLCLGCLEPLTSQLSCKPYTVDVQRVRMVHCMEDWGLFKEAEAEGFRILERLRDIDRRSKARKLDSRVIHDGDKGGGEEGFRLLFVEVVATLVKCTASGRSKESGDYSRVLGLVEEVRPLFRLLDAKVSEKTQRALVTYLGKCTIFLVEELVCFGESLVSLFCLTTFAEYAKSSLRDQIYKLARRICSTLFSLQREHLTSTLITNILACLLKSLTLEWKDETECTVVEFLQLICYCANKCQSARPDCCCAFARHLEELTGDFHQETTPLRINLRLYAVGLKVFSKLPRGETDGSALSILLDDEDTMQSLVSLNGFLGNCFCIGCKKDDGSCNIEQKNFGGQSCSHWKSNHEHEVPSLLSWTEGYLSSYLDAIKFLCQPLAESVNSERKEILAKDKASSVLYNIQNTLHQFCDVFLFCRRCAYDAKRDECNENVNMLLTVVVAAFTLSFRTRLDMKRSTDLIKDIISSKWIQPSALKHLFASLNNIGLILYKNKQIREASKALKLCCRASWTCVRHFCQMLDDKSRPPDNEFSENTVLSFVYEVITRSVFLVDMLYQRGMYKVEKAMTEIFENWSVAAKLFNGLPVPVQLVKQWVKIQCKHHKNADPTKSSLTLNYLLRSFPMMSKAQIGALMEQELVAYEEMSKLYPEFCQSLQREILSTLLRDVYTTPDHRLEKARVLMKKARALRFSETVCLDDCIQCLSEAISTMIETAGGTCSSGVLHSHQLAVAYCLRALCTHEAVPNSKQVLRDIASALSIWLGISNLDSLPDDQRLIFSEYMLLLLCNTFDLLSIKGCMDYYHSIYSLMIRLFKWKNVQLEKLLAILWESRRMSHAMCIAPTNEIVIAQLSEHLGELPKSFDFWTNSLKTLPGMLVGFQQNFSFLCPNYDQSSCKHEKSVRLYVTVDEVKEAASKLISHIPACKNSIFLAGQLYYDLCERLISEGCLIEALSCAKEAHRLRSKLFQEKFVYTVEQHLEKDCEIAYVSQKPAYGIKNLRKNGSAARDVWSFDKISWDVEGCYLSPFNVLQCYLESTLQVGLVHEIIGNGSEAETLLQWGKSISCSQSLPLFEVAFSSALGKVYRKKELWSLAQNELEGAKQILKDGVTSCLKCRLVLEVIVHQHFGDLFRNMYVNAKGNISQERLRNAEELYNLALEKLNLSAWKNSISGPDEERYLSSLTIEAERPKARKDSKKCKKTTNAPKSFQMDQCINPQSNMRLTRARCRSIQGQSASNSNEVEVDLPVHLKNNISDISSALGQKKLHLQVNSSTHGCEASCKNRKVGCWQCLPMELMEAGQMNNFIHLKWEFVRRQLVLKQLSGLGKCSEIRGQIHRTHETILKSISIIVSRNLFFQAHCTVEPTVLLDLVGKEMHGDVFAVERASVLYNICWFSLKSYKSDDTKIICCPLSQVHFETLVSWLRVALVLCCEVSRLLAVLHVISSTSELFSLPSSNKILTDSHWASYFHQASIGTHINNQFFPYTAGRSCVQDLNSAQDFDTGEKRLKLKMFRRGLLSSQDLEEYVRTFFDDLPCVTMVCISLVEGDLACLLQQILHFSSSVHAWILMSHLNSKRQPLVLLLPVETILKEGSEDYSNPLSVDICERNDSTKHWQCPWRSSAIDEIAPAFRIILEGNYLSSSELPSEDTKTNRKLWWKRRTKLDDCLGKLLGTIEDSWLGPWKFMLLGDSANGKHIDFVLNSLAMNLKSKCKMDVNESLLKVILEGSEEVLEAFDSKLYSGKGCIVGRPRLNDNERSNPFQNTLNGLDQVSGLAFKLIQDAKKELEGEDNTSREPIILALDYDVQMLPWENIPILRNQEVYRMPSVASICATLDGRCRQQEQDGGIMAAFPSIDPLDAFYLLNPSGDLNNTQNEFENWFKDQNLEGKAGYAPTSSELIEELKSRDLFIYFGHGSGAQYISKHEIQKLDACAASLLMGCSSGSLTLNGYYVPQGTPLSYLKAGSPVIVANLWEVTDKDIDRFGKAILEAWLRERSSALPSSAQCDIVTKELETMKISSKCANKKITSKSLPATCESDSSSRGPSLPSRMIGSFLCEAREACTLRYLIGAAPVCYGVPTSIKKKKDPS</sequence>
<gene>
    <name evidence="6" type="ORF">CITCOLO1_LOCUS4896</name>
</gene>
<dbReference type="EC" id="3.4.22.49" evidence="2"/>
<evidence type="ECO:0000256" key="1">
    <source>
        <dbReference type="ARBA" id="ARBA00000451"/>
    </source>
</evidence>
<dbReference type="InterPro" id="IPR016024">
    <property type="entry name" value="ARM-type_fold"/>
</dbReference>
<dbReference type="Pfam" id="PF03568">
    <property type="entry name" value="Separin_C"/>
    <property type="match status" value="1"/>
</dbReference>
<evidence type="ECO:0000259" key="5">
    <source>
        <dbReference type="PROSITE" id="PS51700"/>
    </source>
</evidence>
<accession>A0ABP0XYF4</accession>
<keyword evidence="3" id="KW-0378">Hydrolase</keyword>
<evidence type="ECO:0000256" key="4">
    <source>
        <dbReference type="ARBA" id="ARBA00022829"/>
    </source>
</evidence>
<dbReference type="InterPro" id="IPR005314">
    <property type="entry name" value="Peptidase_C50"/>
</dbReference>
<evidence type="ECO:0000256" key="3">
    <source>
        <dbReference type="ARBA" id="ARBA00022801"/>
    </source>
</evidence>
<comment type="catalytic activity">
    <reaction evidence="1">
        <text>All bonds known to be hydrolyzed by this endopeptidase have arginine in P1 and an acidic residue in P4. P6 is often occupied by an acidic residue or by a hydroxy-amino-acid residue, the phosphorylation of which enhances cleavage.</text>
        <dbReference type="EC" id="3.4.22.49"/>
    </reaction>
</comment>
<dbReference type="PROSITE" id="PS51700">
    <property type="entry name" value="SEPARIN"/>
    <property type="match status" value="1"/>
</dbReference>
<dbReference type="InterPro" id="IPR030397">
    <property type="entry name" value="SEPARIN_core_dom"/>
</dbReference>
<feature type="domain" description="Peptidase C50" evidence="5">
    <location>
        <begin position="1943"/>
        <end position="2037"/>
    </location>
</feature>
<dbReference type="Pfam" id="PF25113">
    <property type="entry name" value="TPR_ESP1_2nd"/>
    <property type="match status" value="1"/>
</dbReference>
<keyword evidence="7" id="KW-1185">Reference proteome</keyword>
<dbReference type="InterPro" id="IPR056933">
    <property type="entry name" value="TPR_ESP1"/>
</dbReference>